<keyword evidence="1" id="KW-0472">Membrane</keyword>
<keyword evidence="3" id="KW-1185">Reference proteome</keyword>
<accession>A0A1Z5HNK5</accession>
<feature type="transmembrane region" description="Helical" evidence="1">
    <location>
        <begin position="20"/>
        <end position="46"/>
    </location>
</feature>
<dbReference type="EMBL" id="BDGJ01000003">
    <property type="protein sequence ID" value="GAW91038.1"/>
    <property type="molecule type" value="Genomic_DNA"/>
</dbReference>
<comment type="caution">
    <text evidence="2">The sequence shown here is derived from an EMBL/GenBank/DDBJ whole genome shotgun (WGS) entry which is preliminary data.</text>
</comment>
<protein>
    <recommendedName>
        <fullName evidence="4">DUF2953 domain-containing protein</fullName>
    </recommendedName>
</protein>
<evidence type="ECO:0000313" key="3">
    <source>
        <dbReference type="Proteomes" id="UP000197032"/>
    </source>
</evidence>
<sequence>MPHILAFRWNTNTIRLAPGTGATVSMLFILLIVLSFLLLPLLPVYFDVRYRWQEKDERFQIKLYLWRGLVSRLEVPLLQWQGRNLSAIFRLKAGKDKEGKVLARRKVKVPWFKFPKVMSLSAPSVAFLWRIIQINRYLLGKVNCIRVRWVTEIGFNDPAVTGIAVGFLWGVKSYLYHHFRRVVKVDCVDPVIRVIPHFTGSRLQMDYHCIFAIRLGYIIIAGFKVIWSFIRLFFLKGVTGRAG</sequence>
<dbReference type="AlphaFoldDB" id="A0A1Z5HNK5"/>
<keyword evidence="1" id="KW-0812">Transmembrane</keyword>
<evidence type="ECO:0000313" key="2">
    <source>
        <dbReference type="EMBL" id="GAW91038.1"/>
    </source>
</evidence>
<keyword evidence="1" id="KW-1133">Transmembrane helix</keyword>
<reference evidence="3" key="1">
    <citation type="journal article" date="2017" name="Appl. Environ. Microbiol.">
        <title>Genomic analysis of Calderihabitans maritimus KKC1, a thermophilic hydrogenogenic carboxydotrophic bacterium isolated from marine sediment.</title>
        <authorList>
            <person name="Omae K."/>
            <person name="Yoneda Y."/>
            <person name="Fukuyama Y."/>
            <person name="Yoshida T."/>
            <person name="Sako Y."/>
        </authorList>
    </citation>
    <scope>NUCLEOTIDE SEQUENCE [LARGE SCALE GENOMIC DNA]</scope>
    <source>
        <strain evidence="3">KKC1</strain>
    </source>
</reference>
<proteinExistence type="predicted"/>
<name>A0A1Z5HNK5_9FIRM</name>
<evidence type="ECO:0008006" key="4">
    <source>
        <dbReference type="Google" id="ProtNLM"/>
    </source>
</evidence>
<dbReference type="InterPro" id="IPR021338">
    <property type="entry name" value="DUF2953"/>
</dbReference>
<evidence type="ECO:0000256" key="1">
    <source>
        <dbReference type="SAM" id="Phobius"/>
    </source>
</evidence>
<gene>
    <name evidence="2" type="ORF">KKC1_02000</name>
</gene>
<feature type="transmembrane region" description="Helical" evidence="1">
    <location>
        <begin position="211"/>
        <end position="234"/>
    </location>
</feature>
<dbReference type="Proteomes" id="UP000197032">
    <property type="component" value="Unassembled WGS sequence"/>
</dbReference>
<organism evidence="2 3">
    <name type="scientific">Calderihabitans maritimus</name>
    <dbReference type="NCBI Taxonomy" id="1246530"/>
    <lineage>
        <taxon>Bacteria</taxon>
        <taxon>Bacillati</taxon>
        <taxon>Bacillota</taxon>
        <taxon>Clostridia</taxon>
        <taxon>Neomoorellales</taxon>
        <taxon>Calderihabitantaceae</taxon>
        <taxon>Calderihabitans</taxon>
    </lineage>
</organism>
<dbReference type="Pfam" id="PF11167">
    <property type="entry name" value="DUF2953"/>
    <property type="match status" value="1"/>
</dbReference>